<reference evidence="1" key="1">
    <citation type="submission" date="2023-08" db="EMBL/GenBank/DDBJ databases">
        <authorList>
            <person name="Alioto T."/>
            <person name="Alioto T."/>
            <person name="Gomez Garrido J."/>
        </authorList>
    </citation>
    <scope>NUCLEOTIDE SEQUENCE</scope>
</reference>
<evidence type="ECO:0000313" key="1">
    <source>
        <dbReference type="EMBL" id="CAJ1072053.1"/>
    </source>
</evidence>
<gene>
    <name evidence="1" type="ORF">XNOV1_A005880</name>
</gene>
<dbReference type="EMBL" id="OY660877">
    <property type="protein sequence ID" value="CAJ1072053.1"/>
    <property type="molecule type" value="Genomic_DNA"/>
</dbReference>
<proteinExistence type="predicted"/>
<accession>A0AAV1GHQ6</accession>
<dbReference type="Proteomes" id="UP001178508">
    <property type="component" value="Chromosome 14"/>
</dbReference>
<keyword evidence="2" id="KW-1185">Reference proteome</keyword>
<name>A0AAV1GHQ6_XYRNO</name>
<organism evidence="1 2">
    <name type="scientific">Xyrichtys novacula</name>
    <name type="common">Pearly razorfish</name>
    <name type="synonym">Hemipteronotus novacula</name>
    <dbReference type="NCBI Taxonomy" id="13765"/>
    <lineage>
        <taxon>Eukaryota</taxon>
        <taxon>Metazoa</taxon>
        <taxon>Chordata</taxon>
        <taxon>Craniata</taxon>
        <taxon>Vertebrata</taxon>
        <taxon>Euteleostomi</taxon>
        <taxon>Actinopterygii</taxon>
        <taxon>Neopterygii</taxon>
        <taxon>Teleostei</taxon>
        <taxon>Neoteleostei</taxon>
        <taxon>Acanthomorphata</taxon>
        <taxon>Eupercaria</taxon>
        <taxon>Labriformes</taxon>
        <taxon>Labridae</taxon>
        <taxon>Xyrichtys</taxon>
    </lineage>
</organism>
<evidence type="ECO:0000313" key="2">
    <source>
        <dbReference type="Proteomes" id="UP001178508"/>
    </source>
</evidence>
<dbReference type="AlphaFoldDB" id="A0AAV1GHQ6"/>
<sequence>MSASPVVPVDIHEWSSGCGTPEDGSVVVAEWKTSDFVVTLIKEQQVPVCLSAQAELFSLRLLSPAKIRMYSHFCHVFVTDFFLLFIQLQENKKCP</sequence>
<protein>
    <submittedName>
        <fullName evidence="1">Uncharacterized protein</fullName>
    </submittedName>
</protein>